<sequence>MKKLLGILAILLLIGLSFAIITTPIAWIGLVIAGFGFYQLNKQKKRKGFFS</sequence>
<protein>
    <submittedName>
        <fullName evidence="1">Uncharacterized protein</fullName>
    </submittedName>
</protein>
<proteinExistence type="predicted"/>
<dbReference type="EMBL" id="JACHGK010000011">
    <property type="protein sequence ID" value="MBB6446518.1"/>
    <property type="molecule type" value="Genomic_DNA"/>
</dbReference>
<dbReference type="AlphaFoldDB" id="A0A7X0LWB6"/>
<keyword evidence="2" id="KW-1185">Reference proteome</keyword>
<reference evidence="1 2" key="1">
    <citation type="submission" date="2020-08" db="EMBL/GenBank/DDBJ databases">
        <title>Genomic Encyclopedia of Type Strains, Phase IV (KMG-IV): sequencing the most valuable type-strain genomes for metagenomic binning, comparative biology and taxonomic classification.</title>
        <authorList>
            <person name="Goeker M."/>
        </authorList>
    </citation>
    <scope>NUCLEOTIDE SEQUENCE [LARGE SCALE GENOMIC DNA]</scope>
    <source>
        <strain evidence="1 2">DSM 5391</strain>
    </source>
</reference>
<name>A0A7X0LWB6_9BACI</name>
<gene>
    <name evidence="1" type="ORF">HNR53_003177</name>
</gene>
<accession>A0A7X0LWB6</accession>
<evidence type="ECO:0000313" key="1">
    <source>
        <dbReference type="EMBL" id="MBB6446518.1"/>
    </source>
</evidence>
<dbReference type="Proteomes" id="UP000531594">
    <property type="component" value="Unassembled WGS sequence"/>
</dbReference>
<dbReference type="RefSeq" id="WP_184527585.1">
    <property type="nucleotide sequence ID" value="NZ_JACHGK010000011.1"/>
</dbReference>
<evidence type="ECO:0000313" key="2">
    <source>
        <dbReference type="Proteomes" id="UP000531594"/>
    </source>
</evidence>
<organism evidence="1 2">
    <name type="scientific">Bacillus benzoevorans</name>
    <dbReference type="NCBI Taxonomy" id="1456"/>
    <lineage>
        <taxon>Bacteria</taxon>
        <taxon>Bacillati</taxon>
        <taxon>Bacillota</taxon>
        <taxon>Bacilli</taxon>
        <taxon>Bacillales</taxon>
        <taxon>Bacillaceae</taxon>
        <taxon>Bacillus</taxon>
    </lineage>
</organism>
<comment type="caution">
    <text evidence="1">The sequence shown here is derived from an EMBL/GenBank/DDBJ whole genome shotgun (WGS) entry which is preliminary data.</text>
</comment>